<dbReference type="Proteomes" id="UP000634919">
    <property type="component" value="Unassembled WGS sequence"/>
</dbReference>
<evidence type="ECO:0008006" key="3">
    <source>
        <dbReference type="Google" id="ProtNLM"/>
    </source>
</evidence>
<accession>A0ABR8SF64</accession>
<proteinExistence type="predicted"/>
<sequence>MNKDEAIEQLGGSIPAAAKAIGVSYQAVNQWPEILPPRIVDRVQAALWRMQQPHAQDTTQEVVHG</sequence>
<evidence type="ECO:0000313" key="1">
    <source>
        <dbReference type="EMBL" id="MBD7962126.1"/>
    </source>
</evidence>
<organism evidence="1 2">
    <name type="scientific">Comamonas avium</name>
    <dbReference type="NCBI Taxonomy" id="2762231"/>
    <lineage>
        <taxon>Bacteria</taxon>
        <taxon>Pseudomonadati</taxon>
        <taxon>Pseudomonadota</taxon>
        <taxon>Betaproteobacteria</taxon>
        <taxon>Burkholderiales</taxon>
        <taxon>Comamonadaceae</taxon>
        <taxon>Comamonas</taxon>
    </lineage>
</organism>
<reference evidence="1 2" key="1">
    <citation type="submission" date="2020-08" db="EMBL/GenBank/DDBJ databases">
        <title>A Genomic Blueprint of the Chicken Gut Microbiome.</title>
        <authorList>
            <person name="Gilroy R."/>
            <person name="Ravi A."/>
            <person name="Getino M."/>
            <person name="Pursley I."/>
            <person name="Horton D.L."/>
            <person name="Alikhan N.-F."/>
            <person name="Baker D."/>
            <person name="Gharbi K."/>
            <person name="Hall N."/>
            <person name="Watson M."/>
            <person name="Adriaenssens E.M."/>
            <person name="Foster-Nyarko E."/>
            <person name="Jarju S."/>
            <person name="Secka A."/>
            <person name="Antonio M."/>
            <person name="Oren A."/>
            <person name="Chaudhuri R."/>
            <person name="La Ragione R.M."/>
            <person name="Hildebrand F."/>
            <person name="Pallen M.J."/>
        </authorList>
    </citation>
    <scope>NUCLEOTIDE SEQUENCE [LARGE SCALE GENOMIC DNA]</scope>
    <source>
        <strain evidence="1 2">Sa2CVA6</strain>
    </source>
</reference>
<dbReference type="Gene3D" id="1.10.260.40">
    <property type="entry name" value="lambda repressor-like DNA-binding domains"/>
    <property type="match status" value="1"/>
</dbReference>
<keyword evidence="2" id="KW-1185">Reference proteome</keyword>
<protein>
    <recommendedName>
        <fullName evidence="3">Cro/Cl family transcriptional regulator</fullName>
    </recommendedName>
</protein>
<dbReference type="RefSeq" id="WP_191724538.1">
    <property type="nucleotide sequence ID" value="NZ_JACSQK010000009.1"/>
</dbReference>
<gene>
    <name evidence="1" type="ORF">H9646_16775</name>
</gene>
<comment type="caution">
    <text evidence="1">The sequence shown here is derived from an EMBL/GenBank/DDBJ whole genome shotgun (WGS) entry which is preliminary data.</text>
</comment>
<dbReference type="EMBL" id="JACSQK010000009">
    <property type="protein sequence ID" value="MBD7962126.1"/>
    <property type="molecule type" value="Genomic_DNA"/>
</dbReference>
<name>A0ABR8SF64_9BURK</name>
<dbReference type="InterPro" id="IPR010982">
    <property type="entry name" value="Lambda_DNA-bd_dom_sf"/>
</dbReference>
<evidence type="ECO:0000313" key="2">
    <source>
        <dbReference type="Proteomes" id="UP000634919"/>
    </source>
</evidence>
<dbReference type="SUPFAM" id="SSF47413">
    <property type="entry name" value="lambda repressor-like DNA-binding domains"/>
    <property type="match status" value="1"/>
</dbReference>